<dbReference type="CDD" id="cd00038">
    <property type="entry name" value="CAP_ED"/>
    <property type="match status" value="1"/>
</dbReference>
<proteinExistence type="predicted"/>
<dbReference type="SUPFAM" id="SSF51206">
    <property type="entry name" value="cAMP-binding domain-like"/>
    <property type="match status" value="1"/>
</dbReference>
<dbReference type="HOGENOM" id="CLU_075053_16_0_4"/>
<dbReference type="InterPro" id="IPR014710">
    <property type="entry name" value="RmlC-like_jellyroll"/>
</dbReference>
<dbReference type="GO" id="GO:0005829">
    <property type="term" value="C:cytosol"/>
    <property type="evidence" value="ECO:0007669"/>
    <property type="project" value="TreeGrafter"/>
</dbReference>
<dbReference type="PANTHER" id="PTHR24567">
    <property type="entry name" value="CRP FAMILY TRANSCRIPTIONAL REGULATORY PROTEIN"/>
    <property type="match status" value="1"/>
</dbReference>
<dbReference type="InterPro" id="IPR000595">
    <property type="entry name" value="cNMP-bd_dom"/>
</dbReference>
<dbReference type="KEGG" id="shd:SUTH_02279"/>
<sequence>MSWIREQFTFTDLQRLLFKLSEHVKAFQGLTPAEISDLLGSSEKCTFVPGAYIVKEGNVGTHMYIILNGEARVLKNGRGGEVELARLAAADSFGEMALADNEARSASVIADTDCVLVRINDQIINARPEIGLKVYRNIAKVVSARLRAADELLAWRL</sequence>
<dbReference type="Proteomes" id="UP000031637">
    <property type="component" value="Chromosome"/>
</dbReference>
<dbReference type="InterPro" id="IPR018488">
    <property type="entry name" value="cNMP-bd_CS"/>
</dbReference>
<dbReference type="InterPro" id="IPR018490">
    <property type="entry name" value="cNMP-bd_dom_sf"/>
</dbReference>
<dbReference type="RefSeq" id="WP_052473560.1">
    <property type="nucleotide sequence ID" value="NZ_AP012547.1"/>
</dbReference>
<feature type="domain" description="Cyclic nucleotide-binding" evidence="1">
    <location>
        <begin position="26"/>
        <end position="120"/>
    </location>
</feature>
<keyword evidence="3" id="KW-1185">Reference proteome</keyword>
<gene>
    <name evidence="2" type="ORF">SUTH_02279</name>
</gene>
<protein>
    <submittedName>
        <fullName evidence="2">Cyclic nucleotide-binding domain-containing protein</fullName>
    </submittedName>
</protein>
<evidence type="ECO:0000259" key="1">
    <source>
        <dbReference type="PROSITE" id="PS50042"/>
    </source>
</evidence>
<dbReference type="EMBL" id="AP012547">
    <property type="protein sequence ID" value="BAO30069.1"/>
    <property type="molecule type" value="Genomic_DNA"/>
</dbReference>
<evidence type="ECO:0000313" key="2">
    <source>
        <dbReference type="EMBL" id="BAO30069.1"/>
    </source>
</evidence>
<reference evidence="2 3" key="1">
    <citation type="journal article" date="2014" name="Syst. Appl. Microbiol.">
        <title>Complete genomes of freshwater sulfur oxidizers Sulfuricella denitrificans skB26 and Sulfuritalea hydrogenivorans sk43H: genetic insights into the sulfur oxidation pathway of betaproteobacteria.</title>
        <authorList>
            <person name="Watanabe T."/>
            <person name="Kojima H."/>
            <person name="Fukui M."/>
        </authorList>
    </citation>
    <scope>NUCLEOTIDE SEQUENCE [LARGE SCALE GENOMIC DNA]</scope>
    <source>
        <strain evidence="2">DSM22779</strain>
    </source>
</reference>
<dbReference type="AlphaFoldDB" id="W0SFM7"/>
<dbReference type="PROSITE" id="PS00888">
    <property type="entry name" value="CNMP_BINDING_1"/>
    <property type="match status" value="1"/>
</dbReference>
<dbReference type="GO" id="GO:0003700">
    <property type="term" value="F:DNA-binding transcription factor activity"/>
    <property type="evidence" value="ECO:0007669"/>
    <property type="project" value="TreeGrafter"/>
</dbReference>
<dbReference type="PANTHER" id="PTHR24567:SF68">
    <property type="entry name" value="DNA-BINDING TRANSCRIPTIONAL DUAL REGULATOR CRP"/>
    <property type="match status" value="1"/>
</dbReference>
<dbReference type="Pfam" id="PF00027">
    <property type="entry name" value="cNMP_binding"/>
    <property type="match status" value="1"/>
</dbReference>
<dbReference type="PROSITE" id="PS50042">
    <property type="entry name" value="CNMP_BINDING_3"/>
    <property type="match status" value="1"/>
</dbReference>
<dbReference type="STRING" id="1223802.SUTH_02279"/>
<dbReference type="SMART" id="SM00100">
    <property type="entry name" value="cNMP"/>
    <property type="match status" value="1"/>
</dbReference>
<dbReference type="PRINTS" id="PR00103">
    <property type="entry name" value="CAMPKINASE"/>
</dbReference>
<dbReference type="PROSITE" id="PS00889">
    <property type="entry name" value="CNMP_BINDING_2"/>
    <property type="match status" value="1"/>
</dbReference>
<organism evidence="2 3">
    <name type="scientific">Sulfuritalea hydrogenivorans sk43H</name>
    <dbReference type="NCBI Taxonomy" id="1223802"/>
    <lineage>
        <taxon>Bacteria</taxon>
        <taxon>Pseudomonadati</taxon>
        <taxon>Pseudomonadota</taxon>
        <taxon>Betaproteobacteria</taxon>
        <taxon>Nitrosomonadales</taxon>
        <taxon>Sterolibacteriaceae</taxon>
        <taxon>Sulfuritalea</taxon>
    </lineage>
</organism>
<name>W0SFM7_9PROT</name>
<dbReference type="Gene3D" id="2.60.120.10">
    <property type="entry name" value="Jelly Rolls"/>
    <property type="match status" value="1"/>
</dbReference>
<accession>W0SFM7</accession>
<dbReference type="InterPro" id="IPR050397">
    <property type="entry name" value="Env_Response_Regulators"/>
</dbReference>
<dbReference type="OrthoDB" id="9813903at2"/>
<evidence type="ECO:0000313" key="3">
    <source>
        <dbReference type="Proteomes" id="UP000031637"/>
    </source>
</evidence>